<gene>
    <name evidence="2" type="ORF">MSPICULIGERA_LOCUS8178</name>
</gene>
<dbReference type="EMBL" id="CATQJA010002102">
    <property type="protein sequence ID" value="CAJ0569711.1"/>
    <property type="molecule type" value="Genomic_DNA"/>
</dbReference>
<evidence type="ECO:0000313" key="3">
    <source>
        <dbReference type="Proteomes" id="UP001177023"/>
    </source>
</evidence>
<sequence>MSTTSCSPSSTADDLLDDRQRMKFEFLFQHTAPPPREAAPSSGTPRRHSRTHRIVRLLLLAEVAYSMLAIGLISLSITISRTISDGPPALHHGSTMALLPRVALCFILTVNVLTALNVCCRMQDGRSCASTLMIHVIWKIILAMVLMPTVTLFSFIRFEEYMHSWPSKWIGAKVLVLMWLYAVFSVFSIVLLSTLARGMWAKKARCRRSSVDSKISIIGATVNSNSELVTLSSADLLPQA</sequence>
<evidence type="ECO:0000313" key="2">
    <source>
        <dbReference type="EMBL" id="CAJ0569711.1"/>
    </source>
</evidence>
<feature type="non-terminal residue" evidence="2">
    <location>
        <position position="1"/>
    </location>
</feature>
<keyword evidence="1" id="KW-0812">Transmembrane</keyword>
<keyword evidence="1" id="KW-0472">Membrane</keyword>
<dbReference type="AlphaFoldDB" id="A0AA36FVY1"/>
<reference evidence="2" key="1">
    <citation type="submission" date="2023-06" db="EMBL/GenBank/DDBJ databases">
        <authorList>
            <person name="Delattre M."/>
        </authorList>
    </citation>
    <scope>NUCLEOTIDE SEQUENCE</scope>
    <source>
        <strain evidence="2">AF72</strain>
    </source>
</reference>
<proteinExistence type="predicted"/>
<feature type="transmembrane region" description="Helical" evidence="1">
    <location>
        <begin position="132"/>
        <end position="156"/>
    </location>
</feature>
<feature type="transmembrane region" description="Helical" evidence="1">
    <location>
        <begin position="57"/>
        <end position="79"/>
    </location>
</feature>
<keyword evidence="1" id="KW-1133">Transmembrane helix</keyword>
<dbReference type="Proteomes" id="UP001177023">
    <property type="component" value="Unassembled WGS sequence"/>
</dbReference>
<name>A0AA36FVY1_9BILA</name>
<protein>
    <submittedName>
        <fullName evidence="2">Uncharacterized protein</fullName>
    </submittedName>
</protein>
<organism evidence="2 3">
    <name type="scientific">Mesorhabditis spiculigera</name>
    <dbReference type="NCBI Taxonomy" id="96644"/>
    <lineage>
        <taxon>Eukaryota</taxon>
        <taxon>Metazoa</taxon>
        <taxon>Ecdysozoa</taxon>
        <taxon>Nematoda</taxon>
        <taxon>Chromadorea</taxon>
        <taxon>Rhabditida</taxon>
        <taxon>Rhabditina</taxon>
        <taxon>Rhabditomorpha</taxon>
        <taxon>Rhabditoidea</taxon>
        <taxon>Rhabditidae</taxon>
        <taxon>Mesorhabditinae</taxon>
        <taxon>Mesorhabditis</taxon>
    </lineage>
</organism>
<feature type="transmembrane region" description="Helical" evidence="1">
    <location>
        <begin position="176"/>
        <end position="200"/>
    </location>
</feature>
<comment type="caution">
    <text evidence="2">The sequence shown here is derived from an EMBL/GenBank/DDBJ whole genome shotgun (WGS) entry which is preliminary data.</text>
</comment>
<accession>A0AA36FVY1</accession>
<keyword evidence="3" id="KW-1185">Reference proteome</keyword>
<feature type="transmembrane region" description="Helical" evidence="1">
    <location>
        <begin position="99"/>
        <end position="120"/>
    </location>
</feature>
<evidence type="ECO:0000256" key="1">
    <source>
        <dbReference type="SAM" id="Phobius"/>
    </source>
</evidence>